<evidence type="ECO:0000313" key="1">
    <source>
        <dbReference type="EMBL" id="GIM44521.1"/>
    </source>
</evidence>
<dbReference type="Proteomes" id="UP001057291">
    <property type="component" value="Unassembled WGS sequence"/>
</dbReference>
<comment type="caution">
    <text evidence="1">The sequence shown here is derived from an EMBL/GenBank/DDBJ whole genome shotgun (WGS) entry which is preliminary data.</text>
</comment>
<organism evidence="1 2">
    <name type="scientific">Collibacillus ludicampi</name>
    <dbReference type="NCBI Taxonomy" id="2771369"/>
    <lineage>
        <taxon>Bacteria</taxon>
        <taxon>Bacillati</taxon>
        <taxon>Bacillota</taxon>
        <taxon>Bacilli</taxon>
        <taxon>Bacillales</taxon>
        <taxon>Alicyclobacillaceae</taxon>
        <taxon>Collibacillus</taxon>
    </lineage>
</organism>
<reference evidence="1" key="1">
    <citation type="journal article" date="2023" name="Int. J. Syst. Evol. Microbiol.">
        <title>Collibacillus ludicampi gen. nov., sp. nov., a new soil bacterium of the family Alicyclobacillaceae.</title>
        <authorList>
            <person name="Jojima T."/>
            <person name="Ioku Y."/>
            <person name="Fukuta Y."/>
            <person name="Shirasaka N."/>
            <person name="Matsumura Y."/>
            <person name="Mori M."/>
        </authorList>
    </citation>
    <scope>NUCLEOTIDE SEQUENCE</scope>
    <source>
        <strain evidence="1">TP075</strain>
    </source>
</reference>
<dbReference type="RefSeq" id="WP_282197795.1">
    <property type="nucleotide sequence ID" value="NZ_BOQE01000001.1"/>
</dbReference>
<evidence type="ECO:0000313" key="2">
    <source>
        <dbReference type="Proteomes" id="UP001057291"/>
    </source>
</evidence>
<gene>
    <name evidence="1" type="ORF">DNHGIG_00700</name>
</gene>
<keyword evidence="2" id="KW-1185">Reference proteome</keyword>
<accession>A0AAV4L9T4</accession>
<name>A0AAV4L9T4_9BACL</name>
<proteinExistence type="predicted"/>
<sequence>MVAENDEFIITIGKSDKPRDENKKRRALEYVLKIMIELYEKYETRDKFIRS</sequence>
<protein>
    <submittedName>
        <fullName evidence="1">Uncharacterized protein</fullName>
    </submittedName>
</protein>
<dbReference type="AlphaFoldDB" id="A0AAV4L9T4"/>
<dbReference type="EMBL" id="BOQE01000001">
    <property type="protein sequence ID" value="GIM44521.1"/>
    <property type="molecule type" value="Genomic_DNA"/>
</dbReference>